<dbReference type="EMBL" id="BLAL01000252">
    <property type="protein sequence ID" value="GES96638.1"/>
    <property type="molecule type" value="Genomic_DNA"/>
</dbReference>
<evidence type="ECO:0000313" key="2">
    <source>
        <dbReference type="EMBL" id="GES96638.1"/>
    </source>
</evidence>
<dbReference type="Proteomes" id="UP000615446">
    <property type="component" value="Unassembled WGS sequence"/>
</dbReference>
<protein>
    <submittedName>
        <fullName evidence="2">ATP-dependent DNA helicase Pif1</fullName>
    </submittedName>
</protein>
<sequence>MLNDNSSKNIAEGIIEQISDADNFNWRFHDKYNAKSNHVSFRYKCSQRSNRAKKSQKCLNPEKQSSVNVVHEMLYELPKEVSVFKCVKDFINENIDLLPKEIYARLMENENLPKSDLFLEFGIDATYNTNNLDFKLYVIHAEVNGAGFPLAYLYLKHNGKCDDGIRTEIITKFVLQLKKKGLDPEFILTDKNWMQIKVCHSIWPNAKIQLCYWHINRAITMRLQFDQIVT</sequence>
<gene>
    <name evidence="2" type="ORF">RCL2_002326000</name>
</gene>
<reference evidence="2" key="1">
    <citation type="submission" date="2019-10" db="EMBL/GenBank/DDBJ databases">
        <title>Conservation and host-specific expression of non-tandemly repeated heterogenous ribosome RNA gene in arbuscular mycorrhizal fungi.</title>
        <authorList>
            <person name="Maeda T."/>
            <person name="Kobayashi Y."/>
            <person name="Nakagawa T."/>
            <person name="Ezawa T."/>
            <person name="Yamaguchi K."/>
            <person name="Bino T."/>
            <person name="Nishimoto Y."/>
            <person name="Shigenobu S."/>
            <person name="Kawaguchi M."/>
        </authorList>
    </citation>
    <scope>NUCLEOTIDE SEQUENCE</scope>
    <source>
        <strain evidence="2">HR1</strain>
    </source>
</reference>
<dbReference type="AlphaFoldDB" id="A0A8H3LXA4"/>
<organism evidence="2 3">
    <name type="scientific">Rhizophagus clarus</name>
    <dbReference type="NCBI Taxonomy" id="94130"/>
    <lineage>
        <taxon>Eukaryota</taxon>
        <taxon>Fungi</taxon>
        <taxon>Fungi incertae sedis</taxon>
        <taxon>Mucoromycota</taxon>
        <taxon>Glomeromycotina</taxon>
        <taxon>Glomeromycetes</taxon>
        <taxon>Glomerales</taxon>
        <taxon>Glomeraceae</taxon>
        <taxon>Rhizophagus</taxon>
    </lineage>
</organism>
<accession>A0A8H3LXA4</accession>
<dbReference type="OrthoDB" id="2434592at2759"/>
<dbReference type="GO" id="GO:0004386">
    <property type="term" value="F:helicase activity"/>
    <property type="evidence" value="ECO:0007669"/>
    <property type="project" value="UniProtKB-KW"/>
</dbReference>
<dbReference type="InterPro" id="IPR018289">
    <property type="entry name" value="MULE_transposase_dom"/>
</dbReference>
<proteinExistence type="predicted"/>
<keyword evidence="2" id="KW-0547">Nucleotide-binding</keyword>
<evidence type="ECO:0000313" key="3">
    <source>
        <dbReference type="Proteomes" id="UP000615446"/>
    </source>
</evidence>
<evidence type="ECO:0000259" key="1">
    <source>
        <dbReference type="Pfam" id="PF10551"/>
    </source>
</evidence>
<keyword evidence="2" id="KW-0067">ATP-binding</keyword>
<feature type="domain" description="MULE transposase" evidence="1">
    <location>
        <begin position="123"/>
        <end position="217"/>
    </location>
</feature>
<name>A0A8H3LXA4_9GLOM</name>
<keyword evidence="2" id="KW-0378">Hydrolase</keyword>
<keyword evidence="2" id="KW-0347">Helicase</keyword>
<dbReference type="Pfam" id="PF10551">
    <property type="entry name" value="MULE"/>
    <property type="match status" value="1"/>
</dbReference>
<comment type="caution">
    <text evidence="2">The sequence shown here is derived from an EMBL/GenBank/DDBJ whole genome shotgun (WGS) entry which is preliminary data.</text>
</comment>